<dbReference type="InterPro" id="IPR036188">
    <property type="entry name" value="FAD/NAD-bd_sf"/>
</dbReference>
<keyword evidence="4" id="KW-0521">NADP</keyword>
<proteinExistence type="inferred from homology"/>
<sequence length="579" mass="66389">MKVCVIGAGPSGLTTIKQLLDENHEVTCFDANDSLGGIWYRGGDDKQQMKAYDNMMLTISMKLMSFSDYMYKDGRKFTDHKGYLQYLEEYAELFDLRSHIRFNSMVKDVHHEEDGSWSVIVSEEGGRPKSYKFDAVAVCSGPFKKPNTDIKEISGFDGEVIHSRSYRNNDDFVGKKVLAIGLAESGADMLREVSNVAQRCVVSIRSHTFLIPRLIYGKYSTDTLTTRSHHYEMWNRASDIEFSMKSFSQDSWLMKNVFLGIANTYGLASIPLNFLSKRFGKKDIPEQSMKNNMGQDKDPSKIDFDTENTPEVVDFINEWNKKSHHNNGNWSQKIIFSKNVSFVPNILKKKLIVKDCGIDHVEGKTVYFKDSTAEEFDQILLCTGFKKDFSLLSNVEIKDNNVRNLYKHSFHPGYEGTLALIGFVRPISGGIPICAEMQARYFAQLCSGNVKLPSDVNKRIDKEKDWEERWMSLSPNHTESMPSQIMFLDAIAKEIGCHYPFYKMILNPRLMVKLWFYSFNQSCYRLTGPHSNHDEALEDIMTEEVPLHDYGFMLTMIALSFMPSSFHPKNLDFQYGVRG</sequence>
<dbReference type="GO" id="GO:0050661">
    <property type="term" value="F:NADP binding"/>
    <property type="evidence" value="ECO:0007669"/>
    <property type="project" value="InterPro"/>
</dbReference>
<keyword evidence="3" id="KW-0274">FAD</keyword>
<evidence type="ECO:0000313" key="7">
    <source>
        <dbReference type="Proteomes" id="UP000469421"/>
    </source>
</evidence>
<dbReference type="Pfam" id="PF00743">
    <property type="entry name" value="FMO-like"/>
    <property type="match status" value="2"/>
</dbReference>
<dbReference type="Proteomes" id="UP000469421">
    <property type="component" value="Unassembled WGS sequence"/>
</dbReference>
<evidence type="ECO:0000256" key="5">
    <source>
        <dbReference type="ARBA" id="ARBA00023002"/>
    </source>
</evidence>
<dbReference type="PRINTS" id="PR00370">
    <property type="entry name" value="FMOXYGENASE"/>
</dbReference>
<comment type="similarity">
    <text evidence="1">Belongs to the FMO family.</text>
</comment>
<dbReference type="Gene3D" id="3.50.50.60">
    <property type="entry name" value="FAD/NAD(P)-binding domain"/>
    <property type="match status" value="3"/>
</dbReference>
<evidence type="ECO:0000313" key="6">
    <source>
        <dbReference type="EMBL" id="MQX53008.1"/>
    </source>
</evidence>
<dbReference type="InterPro" id="IPR050346">
    <property type="entry name" value="FMO-like"/>
</dbReference>
<dbReference type="GO" id="GO:0004499">
    <property type="term" value="F:N,N-dimethylaniline monooxygenase activity"/>
    <property type="evidence" value="ECO:0007669"/>
    <property type="project" value="InterPro"/>
</dbReference>
<dbReference type="SUPFAM" id="SSF51905">
    <property type="entry name" value="FAD/NAD(P)-binding domain"/>
    <property type="match status" value="2"/>
</dbReference>
<accession>A0A6N7LRI5</accession>
<dbReference type="EMBL" id="WIRE01000001">
    <property type="protein sequence ID" value="MQX53008.1"/>
    <property type="molecule type" value="Genomic_DNA"/>
</dbReference>
<protein>
    <submittedName>
        <fullName evidence="6">NAD(P)-binding protein</fullName>
    </submittedName>
</protein>
<evidence type="ECO:0000256" key="2">
    <source>
        <dbReference type="ARBA" id="ARBA00022630"/>
    </source>
</evidence>
<dbReference type="GO" id="GO:0050660">
    <property type="term" value="F:flavin adenine dinucleotide binding"/>
    <property type="evidence" value="ECO:0007669"/>
    <property type="project" value="InterPro"/>
</dbReference>
<dbReference type="InterPro" id="IPR000960">
    <property type="entry name" value="Flavin_mOase"/>
</dbReference>
<evidence type="ECO:0000256" key="1">
    <source>
        <dbReference type="ARBA" id="ARBA00009183"/>
    </source>
</evidence>
<name>A0A6N7LRI5_9GAMM</name>
<dbReference type="PIRSF" id="PIRSF000332">
    <property type="entry name" value="FMO"/>
    <property type="match status" value="1"/>
</dbReference>
<comment type="caution">
    <text evidence="6">The sequence shown here is derived from an EMBL/GenBank/DDBJ whole genome shotgun (WGS) entry which is preliminary data.</text>
</comment>
<evidence type="ECO:0000256" key="4">
    <source>
        <dbReference type="ARBA" id="ARBA00022857"/>
    </source>
</evidence>
<dbReference type="AlphaFoldDB" id="A0A6N7LRI5"/>
<dbReference type="PANTHER" id="PTHR23023">
    <property type="entry name" value="DIMETHYLANILINE MONOOXYGENASE"/>
    <property type="match status" value="1"/>
</dbReference>
<organism evidence="6 7">
    <name type="scientific">Alcanivorax sediminis</name>
    <dbReference type="NCBI Taxonomy" id="2663008"/>
    <lineage>
        <taxon>Bacteria</taxon>
        <taxon>Pseudomonadati</taxon>
        <taxon>Pseudomonadota</taxon>
        <taxon>Gammaproteobacteria</taxon>
        <taxon>Oceanospirillales</taxon>
        <taxon>Alcanivoracaceae</taxon>
        <taxon>Alcanivorax</taxon>
    </lineage>
</organism>
<keyword evidence="2" id="KW-0285">Flavoprotein</keyword>
<reference evidence="6 7" key="1">
    <citation type="submission" date="2019-10" db="EMBL/GenBank/DDBJ databases">
        <title>Alcanivorax sp.PA15-N-34 draft genome sequence.</title>
        <authorList>
            <person name="Liao X."/>
            <person name="Shao Z."/>
        </authorList>
    </citation>
    <scope>NUCLEOTIDE SEQUENCE [LARGE SCALE GENOMIC DNA]</scope>
    <source>
        <strain evidence="6 7">PA15-N-34</strain>
    </source>
</reference>
<dbReference type="InterPro" id="IPR020946">
    <property type="entry name" value="Flavin_mOase-like"/>
</dbReference>
<keyword evidence="5" id="KW-0560">Oxidoreductase</keyword>
<gene>
    <name evidence="6" type="ORF">GFN93_07075</name>
</gene>
<keyword evidence="7" id="KW-1185">Reference proteome</keyword>
<evidence type="ECO:0000256" key="3">
    <source>
        <dbReference type="ARBA" id="ARBA00022827"/>
    </source>
</evidence>